<sequence length="136" mass="15544">MLEELSNDFSKYLKVDLNTEVKTDSEHSSSAAFPIVQFKQKLNFFFNQVDSVEKFVNHVKSELEIIAVQVEEAEEELGQSNGKFKNMLKPLFSKMSTSDASVRRPNKSYEAPILFQTSTFFPPQSKSLVEDEKKPV</sequence>
<dbReference type="Proteomes" id="UP000009046">
    <property type="component" value="Unassembled WGS sequence"/>
</dbReference>
<gene>
    <name evidence="2" type="primary">8234719</name>
    <name evidence="1" type="ORF">Phum_PHUM561160</name>
</gene>
<dbReference type="OMA" id="NKSYEAP"/>
<organism>
    <name type="scientific">Pediculus humanus subsp. corporis</name>
    <name type="common">Body louse</name>
    <dbReference type="NCBI Taxonomy" id="121224"/>
    <lineage>
        <taxon>Eukaryota</taxon>
        <taxon>Metazoa</taxon>
        <taxon>Ecdysozoa</taxon>
        <taxon>Arthropoda</taxon>
        <taxon>Hexapoda</taxon>
        <taxon>Insecta</taxon>
        <taxon>Pterygota</taxon>
        <taxon>Neoptera</taxon>
        <taxon>Paraneoptera</taxon>
        <taxon>Psocodea</taxon>
        <taxon>Troctomorpha</taxon>
        <taxon>Phthiraptera</taxon>
        <taxon>Anoplura</taxon>
        <taxon>Pediculidae</taxon>
        <taxon>Pediculus</taxon>
    </lineage>
</organism>
<evidence type="ECO:0000313" key="1">
    <source>
        <dbReference type="EMBL" id="EEB19200.1"/>
    </source>
</evidence>
<dbReference type="CTD" id="8234719"/>
<dbReference type="VEuPathDB" id="VectorBase:PHUM561160"/>
<reference evidence="2" key="3">
    <citation type="submission" date="2021-02" db="UniProtKB">
        <authorList>
            <consortium name="EnsemblMetazoa"/>
        </authorList>
    </citation>
    <scope>IDENTIFICATION</scope>
    <source>
        <strain evidence="2">USDA</strain>
    </source>
</reference>
<dbReference type="AlphaFoldDB" id="E0W0P4"/>
<keyword evidence="3" id="KW-1185">Reference proteome</keyword>
<reference evidence="1" key="2">
    <citation type="submission" date="2007-04" db="EMBL/GenBank/DDBJ databases">
        <title>The genome of the human body louse.</title>
        <authorList>
            <consortium name="The Human Body Louse Genome Consortium"/>
            <person name="Kirkness E."/>
            <person name="Walenz B."/>
            <person name="Hass B."/>
            <person name="Bruggner R."/>
            <person name="Strausberg R."/>
        </authorList>
    </citation>
    <scope>NUCLEOTIDE SEQUENCE</scope>
    <source>
        <strain evidence="1">USDA</strain>
    </source>
</reference>
<dbReference type="STRING" id="121224.E0W0P4"/>
<evidence type="ECO:0000313" key="2">
    <source>
        <dbReference type="EnsemblMetazoa" id="PHUM561160-PA"/>
    </source>
</evidence>
<reference evidence="1" key="1">
    <citation type="submission" date="2007-04" db="EMBL/GenBank/DDBJ databases">
        <title>Annotation of Pediculus humanus corporis strain USDA.</title>
        <authorList>
            <person name="Kirkness E."/>
            <person name="Hannick L."/>
            <person name="Hass B."/>
            <person name="Bruggner R."/>
            <person name="Lawson D."/>
            <person name="Bidwell S."/>
            <person name="Joardar V."/>
            <person name="Caler E."/>
            <person name="Walenz B."/>
            <person name="Inman J."/>
            <person name="Schobel S."/>
            <person name="Galinsky K."/>
            <person name="Amedeo P."/>
            <person name="Strausberg R."/>
        </authorList>
    </citation>
    <scope>NUCLEOTIDE SEQUENCE</scope>
    <source>
        <strain evidence="1">USDA</strain>
    </source>
</reference>
<dbReference type="EMBL" id="AAZO01006813">
    <property type="status" value="NOT_ANNOTATED_CDS"/>
    <property type="molecule type" value="Genomic_DNA"/>
</dbReference>
<dbReference type="HOGENOM" id="CLU_1877894_0_0_1"/>
<dbReference type="RefSeq" id="XP_002431938.1">
    <property type="nucleotide sequence ID" value="XM_002431893.1"/>
</dbReference>
<protein>
    <submittedName>
        <fullName evidence="1 2">Uncharacterized protein</fullName>
    </submittedName>
</protein>
<evidence type="ECO:0000313" key="3">
    <source>
        <dbReference type="Proteomes" id="UP000009046"/>
    </source>
</evidence>
<dbReference type="InParanoid" id="E0W0P4"/>
<dbReference type="EMBL" id="DS235862">
    <property type="protein sequence ID" value="EEB19200.1"/>
    <property type="molecule type" value="Genomic_DNA"/>
</dbReference>
<proteinExistence type="predicted"/>
<accession>E0W0P4</accession>
<dbReference type="KEGG" id="phu:Phum_PHUM561160"/>
<dbReference type="OrthoDB" id="2372305at2759"/>
<dbReference type="GeneID" id="8234719"/>
<dbReference type="EnsemblMetazoa" id="PHUM561160-RA">
    <property type="protein sequence ID" value="PHUM561160-PA"/>
    <property type="gene ID" value="PHUM561160"/>
</dbReference>
<name>E0W0P4_PEDHC</name>